<accession>A0A382WD91</accession>
<proteinExistence type="predicted"/>
<evidence type="ECO:0000259" key="1">
    <source>
        <dbReference type="PROSITE" id="PS51725"/>
    </source>
</evidence>
<evidence type="ECO:0000313" key="2">
    <source>
        <dbReference type="EMBL" id="SVD56876.1"/>
    </source>
</evidence>
<dbReference type="PANTHER" id="PTHR34474">
    <property type="entry name" value="SIGNAL TRANSDUCTION PROTEIN TRAP"/>
    <property type="match status" value="1"/>
</dbReference>
<reference evidence="2" key="1">
    <citation type="submission" date="2018-05" db="EMBL/GenBank/DDBJ databases">
        <authorList>
            <person name="Lanie J.A."/>
            <person name="Ng W.-L."/>
            <person name="Kazmierczak K.M."/>
            <person name="Andrzejewski T.M."/>
            <person name="Davidsen T.M."/>
            <person name="Wayne K.J."/>
            <person name="Tettelin H."/>
            <person name="Glass J.I."/>
            <person name="Rusch D."/>
            <person name="Podicherti R."/>
            <person name="Tsui H.-C.T."/>
            <person name="Winkler M.E."/>
        </authorList>
    </citation>
    <scope>NUCLEOTIDE SEQUENCE</scope>
</reference>
<dbReference type="Pfam" id="PF03992">
    <property type="entry name" value="ABM"/>
    <property type="match status" value="1"/>
</dbReference>
<gene>
    <name evidence="2" type="ORF">METZ01_LOCUS409730</name>
</gene>
<name>A0A382WD91_9ZZZZ</name>
<dbReference type="SUPFAM" id="SSF54909">
    <property type="entry name" value="Dimeric alpha+beta barrel"/>
    <property type="match status" value="1"/>
</dbReference>
<dbReference type="PROSITE" id="PS51725">
    <property type="entry name" value="ABM"/>
    <property type="match status" value="1"/>
</dbReference>
<dbReference type="InterPro" id="IPR050404">
    <property type="entry name" value="Heme-degrading_MO"/>
</dbReference>
<dbReference type="Gene3D" id="3.30.70.100">
    <property type="match status" value="1"/>
</dbReference>
<dbReference type="PANTHER" id="PTHR34474:SF2">
    <property type="entry name" value="SIGNAL TRANSDUCTION PROTEIN TRAP"/>
    <property type="match status" value="1"/>
</dbReference>
<protein>
    <recommendedName>
        <fullName evidence="1">ABM domain-containing protein</fullName>
    </recommendedName>
</protein>
<dbReference type="EMBL" id="UINC01159025">
    <property type="protein sequence ID" value="SVD56876.1"/>
    <property type="molecule type" value="Genomic_DNA"/>
</dbReference>
<sequence>MIKYIAMNRFKIALGRENDFEEIWKNRETHLDGIKGFRNFNLIKGSSNEEYTLYASHSEWASKVDFESWTKSEAFKASHRGAGHNRGIYLGHPEFEGFEVIL</sequence>
<dbReference type="AlphaFoldDB" id="A0A382WD91"/>
<feature type="domain" description="ABM" evidence="1">
    <location>
        <begin position="4"/>
        <end position="98"/>
    </location>
</feature>
<dbReference type="InterPro" id="IPR007138">
    <property type="entry name" value="ABM_dom"/>
</dbReference>
<organism evidence="2">
    <name type="scientific">marine metagenome</name>
    <dbReference type="NCBI Taxonomy" id="408172"/>
    <lineage>
        <taxon>unclassified sequences</taxon>
        <taxon>metagenomes</taxon>
        <taxon>ecological metagenomes</taxon>
    </lineage>
</organism>
<dbReference type="InterPro" id="IPR011008">
    <property type="entry name" value="Dimeric_a/b-barrel"/>
</dbReference>